<dbReference type="AlphaFoldDB" id="A0A6A4I517"/>
<name>A0A6A4I517_9AGAR</name>
<dbReference type="PANTHER" id="PTHR46865:SF2">
    <property type="entry name" value="MONOOXYGENASE"/>
    <property type="match status" value="1"/>
</dbReference>
<protein>
    <submittedName>
        <fullName evidence="1">Uncharacterized protein</fullName>
    </submittedName>
</protein>
<sequence>MPVAAKGREDVKAQKELLKEYFQDAGSEPECIIRKIIAANDFYYNVVGQVRKDKWSKARVSLCFNPLRHGHRPWLIIWHGTLERCPNDHTAAFAEYET</sequence>
<dbReference type="Proteomes" id="UP000799118">
    <property type="component" value="Unassembled WGS sequence"/>
</dbReference>
<evidence type="ECO:0000313" key="2">
    <source>
        <dbReference type="Proteomes" id="UP000799118"/>
    </source>
</evidence>
<dbReference type="EMBL" id="ML769406">
    <property type="protein sequence ID" value="KAE9405799.1"/>
    <property type="molecule type" value="Genomic_DNA"/>
</dbReference>
<keyword evidence="2" id="KW-1185">Reference proteome</keyword>
<dbReference type="PANTHER" id="PTHR46865">
    <property type="entry name" value="OXIDOREDUCTASE-RELATED"/>
    <property type="match status" value="1"/>
</dbReference>
<organism evidence="1 2">
    <name type="scientific">Gymnopus androsaceus JB14</name>
    <dbReference type="NCBI Taxonomy" id="1447944"/>
    <lineage>
        <taxon>Eukaryota</taxon>
        <taxon>Fungi</taxon>
        <taxon>Dikarya</taxon>
        <taxon>Basidiomycota</taxon>
        <taxon>Agaricomycotina</taxon>
        <taxon>Agaricomycetes</taxon>
        <taxon>Agaricomycetidae</taxon>
        <taxon>Agaricales</taxon>
        <taxon>Marasmiineae</taxon>
        <taxon>Omphalotaceae</taxon>
        <taxon>Gymnopus</taxon>
    </lineage>
</organism>
<proteinExistence type="predicted"/>
<evidence type="ECO:0000313" key="1">
    <source>
        <dbReference type="EMBL" id="KAE9405799.1"/>
    </source>
</evidence>
<gene>
    <name evidence="1" type="ORF">BT96DRAFT_988052</name>
</gene>
<accession>A0A6A4I517</accession>
<reference evidence="1" key="1">
    <citation type="journal article" date="2019" name="Environ. Microbiol.">
        <title>Fungal ecological strategies reflected in gene transcription - a case study of two litter decomposers.</title>
        <authorList>
            <person name="Barbi F."/>
            <person name="Kohler A."/>
            <person name="Barry K."/>
            <person name="Baskaran P."/>
            <person name="Daum C."/>
            <person name="Fauchery L."/>
            <person name="Ihrmark K."/>
            <person name="Kuo A."/>
            <person name="LaButti K."/>
            <person name="Lipzen A."/>
            <person name="Morin E."/>
            <person name="Grigoriev I.V."/>
            <person name="Henrissat B."/>
            <person name="Lindahl B."/>
            <person name="Martin F."/>
        </authorList>
    </citation>
    <scope>NUCLEOTIDE SEQUENCE</scope>
    <source>
        <strain evidence="1">JB14</strain>
    </source>
</reference>
<dbReference type="InterPro" id="IPR051704">
    <property type="entry name" value="FAD_aromatic-hydroxylase"/>
</dbReference>
<dbReference type="OrthoDB" id="655030at2759"/>